<feature type="region of interest" description="Disordered" evidence="1">
    <location>
        <begin position="87"/>
        <end position="117"/>
    </location>
</feature>
<evidence type="ECO:0000313" key="2">
    <source>
        <dbReference type="EMBL" id="KAJ1137564.1"/>
    </source>
</evidence>
<organism evidence="2 3">
    <name type="scientific">Pleurodeles waltl</name>
    <name type="common">Iberian ribbed newt</name>
    <dbReference type="NCBI Taxonomy" id="8319"/>
    <lineage>
        <taxon>Eukaryota</taxon>
        <taxon>Metazoa</taxon>
        <taxon>Chordata</taxon>
        <taxon>Craniata</taxon>
        <taxon>Vertebrata</taxon>
        <taxon>Euteleostomi</taxon>
        <taxon>Amphibia</taxon>
        <taxon>Batrachia</taxon>
        <taxon>Caudata</taxon>
        <taxon>Salamandroidea</taxon>
        <taxon>Salamandridae</taxon>
        <taxon>Pleurodelinae</taxon>
        <taxon>Pleurodeles</taxon>
    </lineage>
</organism>
<comment type="caution">
    <text evidence="2">The sequence shown here is derived from an EMBL/GenBank/DDBJ whole genome shotgun (WGS) entry which is preliminary data.</text>
</comment>
<feature type="compositionally biased region" description="Basic residues" evidence="1">
    <location>
        <begin position="105"/>
        <end position="115"/>
    </location>
</feature>
<evidence type="ECO:0000313" key="3">
    <source>
        <dbReference type="Proteomes" id="UP001066276"/>
    </source>
</evidence>
<dbReference type="EMBL" id="JANPWB010000010">
    <property type="protein sequence ID" value="KAJ1137564.1"/>
    <property type="molecule type" value="Genomic_DNA"/>
</dbReference>
<dbReference type="Proteomes" id="UP001066276">
    <property type="component" value="Chromosome 6"/>
</dbReference>
<reference evidence="2" key="1">
    <citation type="journal article" date="2022" name="bioRxiv">
        <title>Sequencing and chromosome-scale assembly of the giantPleurodeles waltlgenome.</title>
        <authorList>
            <person name="Brown T."/>
            <person name="Elewa A."/>
            <person name="Iarovenko S."/>
            <person name="Subramanian E."/>
            <person name="Araus A.J."/>
            <person name="Petzold A."/>
            <person name="Susuki M."/>
            <person name="Suzuki K.-i.T."/>
            <person name="Hayashi T."/>
            <person name="Toyoda A."/>
            <person name="Oliveira C."/>
            <person name="Osipova E."/>
            <person name="Leigh N.D."/>
            <person name="Simon A."/>
            <person name="Yun M.H."/>
        </authorList>
    </citation>
    <scope>NUCLEOTIDE SEQUENCE</scope>
    <source>
        <strain evidence="2">20211129_DDA</strain>
        <tissue evidence="2">Liver</tissue>
    </source>
</reference>
<feature type="region of interest" description="Disordered" evidence="1">
    <location>
        <begin position="1"/>
        <end position="26"/>
    </location>
</feature>
<keyword evidence="3" id="KW-1185">Reference proteome</keyword>
<name>A0AAV7QB76_PLEWA</name>
<gene>
    <name evidence="2" type="ORF">NDU88_003962</name>
</gene>
<protein>
    <submittedName>
        <fullName evidence="2">Uncharacterized protein</fullName>
    </submittedName>
</protein>
<proteinExistence type="predicted"/>
<dbReference type="AlphaFoldDB" id="A0AAV7QB76"/>
<evidence type="ECO:0000256" key="1">
    <source>
        <dbReference type="SAM" id="MobiDB-lite"/>
    </source>
</evidence>
<sequence length="170" mass="18313">MAGKRDAPVAAPRRAALRSSGCAETYAPPCSKNCREAGHASNDLRFALRTARSLKKKEKTGRRSTVQRLSGDTGVCPYRSRLLRWKGSSPSAGHLSPAEGIQEAHRKKHNGIQKKKNSDKCGEVCGERDNMNWEAGGGSAGSLGGICSRLAQGGYCGDYASVYILALRWF</sequence>
<accession>A0AAV7QB76</accession>